<evidence type="ECO:0000313" key="1">
    <source>
        <dbReference type="EMBL" id="SNX68990.1"/>
    </source>
</evidence>
<organism evidence="1 2">
    <name type="scientific">Cereibacter ovatus</name>
    <dbReference type="NCBI Taxonomy" id="439529"/>
    <lineage>
        <taxon>Bacteria</taxon>
        <taxon>Pseudomonadati</taxon>
        <taxon>Pseudomonadota</taxon>
        <taxon>Alphaproteobacteria</taxon>
        <taxon>Rhodobacterales</taxon>
        <taxon>Paracoccaceae</taxon>
        <taxon>Cereibacter</taxon>
    </lineage>
</organism>
<accession>A0A285CN46</accession>
<name>A0A285CN46_9RHOB</name>
<proteinExistence type="predicted"/>
<dbReference type="OrthoDB" id="7356934at2"/>
<dbReference type="Proteomes" id="UP000219467">
    <property type="component" value="Unassembled WGS sequence"/>
</dbReference>
<evidence type="ECO:0000313" key="2">
    <source>
        <dbReference type="Proteomes" id="UP000219467"/>
    </source>
</evidence>
<dbReference type="EMBL" id="OAOQ01000002">
    <property type="protein sequence ID" value="SNX68990.1"/>
    <property type="molecule type" value="Genomic_DNA"/>
</dbReference>
<dbReference type="AlphaFoldDB" id="A0A285CN46"/>
<dbReference type="RefSeq" id="WP_097029436.1">
    <property type="nucleotide sequence ID" value="NZ_OAOQ01000002.1"/>
</dbReference>
<gene>
    <name evidence="1" type="ORF">SAMN05878503_102430</name>
</gene>
<reference evidence="2" key="1">
    <citation type="submission" date="2017-08" db="EMBL/GenBank/DDBJ databases">
        <authorList>
            <person name="Varghese N."/>
            <person name="Submissions S."/>
        </authorList>
    </citation>
    <scope>NUCLEOTIDE SEQUENCE [LARGE SCALE GENOMIC DNA]</scope>
    <source>
        <strain evidence="2">JA234</strain>
    </source>
</reference>
<keyword evidence="2" id="KW-1185">Reference proteome</keyword>
<dbReference type="Pfam" id="PF12096">
    <property type="entry name" value="DUF3572"/>
    <property type="match status" value="1"/>
</dbReference>
<dbReference type="InterPro" id="IPR021955">
    <property type="entry name" value="DUF3572"/>
</dbReference>
<protein>
    <submittedName>
        <fullName evidence="1">Uncharacterized protein DUF3572</fullName>
    </submittedName>
</protein>
<sequence length="92" mass="10006">MRQQSAETLALQALGWLASREGVFEAFLHSTGATPEDVRRDAAKPAFLIGVLDFLMAEDARVMEFCDDTGLPYDAPMQARASLPGGAPLHWT</sequence>